<evidence type="ECO:0000313" key="3">
    <source>
        <dbReference type="Proteomes" id="UP000186720"/>
    </source>
</evidence>
<dbReference type="Gene3D" id="3.20.20.100">
    <property type="entry name" value="NADP-dependent oxidoreductase domain"/>
    <property type="match status" value="1"/>
</dbReference>
<dbReference type="InterPro" id="IPR023210">
    <property type="entry name" value="NADP_OxRdtase_dom"/>
</dbReference>
<comment type="caution">
    <text evidence="2">The sequence shown here is derived from an EMBL/GenBank/DDBJ whole genome shotgun (WGS) entry which is preliminary data.</text>
</comment>
<organism evidence="2 3">
    <name type="scientific">Mucilaginibacter polytrichastri</name>
    <dbReference type="NCBI Taxonomy" id="1302689"/>
    <lineage>
        <taxon>Bacteria</taxon>
        <taxon>Pseudomonadati</taxon>
        <taxon>Bacteroidota</taxon>
        <taxon>Sphingobacteriia</taxon>
        <taxon>Sphingobacteriales</taxon>
        <taxon>Sphingobacteriaceae</taxon>
        <taxon>Mucilaginibacter</taxon>
    </lineage>
</organism>
<gene>
    <name evidence="2" type="ORF">RG47T_0594</name>
</gene>
<dbReference type="OrthoDB" id="9773828at2"/>
<dbReference type="STRING" id="1302689.RG47T_0594"/>
<dbReference type="PANTHER" id="PTHR43312:SF1">
    <property type="entry name" value="NADP-DEPENDENT OXIDOREDUCTASE DOMAIN-CONTAINING PROTEIN"/>
    <property type="match status" value="1"/>
</dbReference>
<proteinExistence type="predicted"/>
<evidence type="ECO:0000313" key="2">
    <source>
        <dbReference type="EMBL" id="OKS85150.1"/>
    </source>
</evidence>
<dbReference type="InterPro" id="IPR053135">
    <property type="entry name" value="AKR2_Oxidoreductase"/>
</dbReference>
<accession>A0A1Q5ZTQ4</accession>
<dbReference type="Pfam" id="PF00248">
    <property type="entry name" value="Aldo_ket_red"/>
    <property type="match status" value="1"/>
</dbReference>
<dbReference type="SUPFAM" id="SSF51430">
    <property type="entry name" value="NAD(P)-linked oxidoreductase"/>
    <property type="match status" value="1"/>
</dbReference>
<keyword evidence="3" id="KW-1185">Reference proteome</keyword>
<feature type="domain" description="NADP-dependent oxidoreductase" evidence="1">
    <location>
        <begin position="15"/>
        <end position="195"/>
    </location>
</feature>
<evidence type="ECO:0000259" key="1">
    <source>
        <dbReference type="Pfam" id="PF00248"/>
    </source>
</evidence>
<sequence length="287" mass="32162">MRTVELTKGIKSSALGFGCASILGAVDAATGQRGIECALDLGITHFDLARSYGYGDAEQFVGKLLKGKRQNVVIATKFGIVANWKSQLLKPVKPLVRMLKGNKKPVEPKEEVVNENPNNSQALLNRFFDRISPITGKDMQANIEKSLRALKTDYIDYYFIHEPHESLIYIDELLATADKLKQDGKIRALGLAYNQSQLHFHQAYIDKFDILQFNNSPGIAEYENIRLQRADKHNIFFSAMSGGVKKMTAAEKFTKLYQDFPDSVILSSTFNEKHLKENVACANKLSL</sequence>
<dbReference type="PANTHER" id="PTHR43312">
    <property type="entry name" value="D-THREO-ALDOSE 1-DEHYDROGENASE"/>
    <property type="match status" value="1"/>
</dbReference>
<name>A0A1Q5ZTQ4_9SPHI</name>
<dbReference type="Proteomes" id="UP000186720">
    <property type="component" value="Unassembled WGS sequence"/>
</dbReference>
<dbReference type="InterPro" id="IPR036812">
    <property type="entry name" value="NAD(P)_OxRdtase_dom_sf"/>
</dbReference>
<dbReference type="EMBL" id="MPPL01000001">
    <property type="protein sequence ID" value="OKS85150.1"/>
    <property type="molecule type" value="Genomic_DNA"/>
</dbReference>
<protein>
    <recommendedName>
        <fullName evidence="1">NADP-dependent oxidoreductase domain-containing protein</fullName>
    </recommendedName>
</protein>
<dbReference type="RefSeq" id="WP_074487987.1">
    <property type="nucleotide sequence ID" value="NZ_FPAM01000001.1"/>
</dbReference>
<reference evidence="2 3" key="1">
    <citation type="submission" date="2016-11" db="EMBL/GenBank/DDBJ databases">
        <title>Whole Genome Sequencing of Mucilaginibacter polytrichastri RG4-7(T) isolated from the moss sample.</title>
        <authorList>
            <person name="Li Y."/>
        </authorList>
    </citation>
    <scope>NUCLEOTIDE SEQUENCE [LARGE SCALE GENOMIC DNA]</scope>
    <source>
        <strain evidence="2 3">RG4-7</strain>
    </source>
</reference>
<dbReference type="AlphaFoldDB" id="A0A1Q5ZTQ4"/>